<dbReference type="SUPFAM" id="SSF54211">
    <property type="entry name" value="Ribosomal protein S5 domain 2-like"/>
    <property type="match status" value="1"/>
</dbReference>
<evidence type="ECO:0000256" key="3">
    <source>
        <dbReference type="ARBA" id="ARBA00022884"/>
    </source>
</evidence>
<dbReference type="Gene3D" id="3.30.230.10">
    <property type="match status" value="1"/>
</dbReference>
<dbReference type="PANTHER" id="PTHR48277:SF1">
    <property type="entry name" value="MITOCHONDRIAL RIBOSOMAL PROTEIN S5"/>
    <property type="match status" value="1"/>
</dbReference>
<gene>
    <name evidence="7" type="primary">rpsE</name>
    <name evidence="10" type="ORF">A2215_01505</name>
</gene>
<evidence type="ECO:0000256" key="2">
    <source>
        <dbReference type="ARBA" id="ARBA00022730"/>
    </source>
</evidence>
<dbReference type="InterPro" id="IPR018192">
    <property type="entry name" value="Ribosomal_uS5_N_CS"/>
</dbReference>
<dbReference type="PANTHER" id="PTHR48277">
    <property type="entry name" value="MITOCHONDRIAL RIBOSOMAL PROTEIN S5"/>
    <property type="match status" value="1"/>
</dbReference>
<evidence type="ECO:0000313" key="11">
    <source>
        <dbReference type="Proteomes" id="UP000178583"/>
    </source>
</evidence>
<evidence type="ECO:0000259" key="9">
    <source>
        <dbReference type="PROSITE" id="PS50881"/>
    </source>
</evidence>
<dbReference type="NCBIfam" id="TIGR01021">
    <property type="entry name" value="rpsE_bact"/>
    <property type="match status" value="1"/>
</dbReference>
<dbReference type="AlphaFoldDB" id="A0A1F5EAD7"/>
<dbReference type="HAMAP" id="MF_01307_B">
    <property type="entry name" value="Ribosomal_uS5_B"/>
    <property type="match status" value="1"/>
</dbReference>
<comment type="function">
    <text evidence="7">Located at the back of the 30S subunit body where it stabilizes the conformation of the head with respect to the body.</text>
</comment>
<dbReference type="InterPro" id="IPR005324">
    <property type="entry name" value="Ribosomal_uS5_C"/>
</dbReference>
<name>A0A1F5EAD7_9BACT</name>
<dbReference type="InterPro" id="IPR014721">
    <property type="entry name" value="Ribsml_uS5_D2-typ_fold_subgr"/>
</dbReference>
<keyword evidence="4 7" id="KW-0689">Ribosomal protein</keyword>
<keyword evidence="5 7" id="KW-0687">Ribonucleoprotein</keyword>
<dbReference type="Pfam" id="PF00333">
    <property type="entry name" value="Ribosomal_S5"/>
    <property type="match status" value="1"/>
</dbReference>
<evidence type="ECO:0000256" key="4">
    <source>
        <dbReference type="ARBA" id="ARBA00022980"/>
    </source>
</evidence>
<comment type="function">
    <text evidence="7">With S4 and S12 plays an important role in translational accuracy.</text>
</comment>
<evidence type="ECO:0000256" key="6">
    <source>
        <dbReference type="ARBA" id="ARBA00035255"/>
    </source>
</evidence>
<dbReference type="InterPro" id="IPR013810">
    <property type="entry name" value="Ribosomal_uS5_N"/>
</dbReference>
<evidence type="ECO:0000256" key="8">
    <source>
        <dbReference type="RuleBase" id="RU003823"/>
    </source>
</evidence>
<evidence type="ECO:0000256" key="1">
    <source>
        <dbReference type="ARBA" id="ARBA00008945"/>
    </source>
</evidence>
<protein>
    <recommendedName>
        <fullName evidence="6 7">Small ribosomal subunit protein uS5</fullName>
    </recommendedName>
</protein>
<dbReference type="GO" id="GO:0003735">
    <property type="term" value="F:structural constituent of ribosome"/>
    <property type="evidence" value="ECO:0007669"/>
    <property type="project" value="UniProtKB-UniRule"/>
</dbReference>
<keyword evidence="2 7" id="KW-0699">rRNA-binding</keyword>
<dbReference type="GO" id="GO:0005737">
    <property type="term" value="C:cytoplasm"/>
    <property type="evidence" value="ECO:0007669"/>
    <property type="project" value="UniProtKB-ARBA"/>
</dbReference>
<accession>A0A1F5EAD7</accession>
<dbReference type="GO" id="GO:0015935">
    <property type="term" value="C:small ribosomal subunit"/>
    <property type="evidence" value="ECO:0007669"/>
    <property type="project" value="InterPro"/>
</dbReference>
<dbReference type="Pfam" id="PF03719">
    <property type="entry name" value="Ribosomal_S5_C"/>
    <property type="match status" value="1"/>
</dbReference>
<comment type="subunit">
    <text evidence="7">Part of the 30S ribosomal subunit. Contacts proteins S4 and S8.</text>
</comment>
<comment type="similarity">
    <text evidence="1 7 8">Belongs to the universal ribosomal protein uS5 family.</text>
</comment>
<dbReference type="PROSITE" id="PS50881">
    <property type="entry name" value="S5_DSRBD"/>
    <property type="match status" value="1"/>
</dbReference>
<dbReference type="EMBL" id="MEZY01000020">
    <property type="protein sequence ID" value="OGD64379.1"/>
    <property type="molecule type" value="Genomic_DNA"/>
</dbReference>
<dbReference type="InterPro" id="IPR020568">
    <property type="entry name" value="Ribosomal_Su5_D2-typ_SF"/>
</dbReference>
<dbReference type="STRING" id="1797472.A2215_01505"/>
<dbReference type="PROSITE" id="PS00585">
    <property type="entry name" value="RIBOSOMAL_S5"/>
    <property type="match status" value="1"/>
</dbReference>
<organism evidence="10 11">
    <name type="scientific">Candidatus Berkelbacteria bacterium RIFOXYA2_FULL_43_10</name>
    <dbReference type="NCBI Taxonomy" id="1797472"/>
    <lineage>
        <taxon>Bacteria</taxon>
        <taxon>Candidatus Berkelbacteria</taxon>
    </lineage>
</organism>
<comment type="caution">
    <text evidence="10">The sequence shown here is derived from an EMBL/GenBank/DDBJ whole genome shotgun (WGS) entry which is preliminary data.</text>
</comment>
<evidence type="ECO:0000256" key="5">
    <source>
        <dbReference type="ARBA" id="ARBA00023274"/>
    </source>
</evidence>
<sequence>MRPRGSFRQPKEEKEFEEKVVEVQRISRVAKGGRRIRFRVLVVLGDKKGRVGMGVSKANEVADAVKKATKKAKGNIIEVPIVNGTIPHEIYIKKGSARIIFKPATPGTSIVAGGAIRQVLGLAGITDVLSKIIGTRNKINNVTATIAALSSFKPEVVEKIRNFTKKENSKPKENK</sequence>
<dbReference type="InterPro" id="IPR005712">
    <property type="entry name" value="Ribosomal_uS5_bac-type"/>
</dbReference>
<comment type="domain">
    <text evidence="7">The N-terminal domain interacts with the head of the 30S subunit; the C-terminal domain interacts with the body and contacts protein S4. The interaction surface between S4 and S5 is involved in control of translational fidelity.</text>
</comment>
<feature type="domain" description="S5 DRBM" evidence="9">
    <location>
        <begin position="16"/>
        <end position="79"/>
    </location>
</feature>
<dbReference type="Proteomes" id="UP000178583">
    <property type="component" value="Unassembled WGS sequence"/>
</dbReference>
<reference evidence="10 11" key="1">
    <citation type="journal article" date="2016" name="Nat. Commun.">
        <title>Thousands of microbial genomes shed light on interconnected biogeochemical processes in an aquifer system.</title>
        <authorList>
            <person name="Anantharaman K."/>
            <person name="Brown C.T."/>
            <person name="Hug L.A."/>
            <person name="Sharon I."/>
            <person name="Castelle C.J."/>
            <person name="Probst A.J."/>
            <person name="Thomas B.C."/>
            <person name="Singh A."/>
            <person name="Wilkins M.J."/>
            <person name="Karaoz U."/>
            <person name="Brodie E.L."/>
            <person name="Williams K.H."/>
            <person name="Hubbard S.S."/>
            <person name="Banfield J.F."/>
        </authorList>
    </citation>
    <scope>NUCLEOTIDE SEQUENCE [LARGE SCALE GENOMIC DNA]</scope>
</reference>
<dbReference type="FunFam" id="3.30.230.10:FF:000002">
    <property type="entry name" value="30S ribosomal protein S5"/>
    <property type="match status" value="1"/>
</dbReference>
<proteinExistence type="inferred from homology"/>
<dbReference type="GO" id="GO:0006412">
    <property type="term" value="P:translation"/>
    <property type="evidence" value="ECO:0007669"/>
    <property type="project" value="UniProtKB-UniRule"/>
</dbReference>
<dbReference type="Gene3D" id="3.30.160.20">
    <property type="match status" value="1"/>
</dbReference>
<dbReference type="GO" id="GO:0019843">
    <property type="term" value="F:rRNA binding"/>
    <property type="evidence" value="ECO:0007669"/>
    <property type="project" value="UniProtKB-UniRule"/>
</dbReference>
<evidence type="ECO:0000256" key="7">
    <source>
        <dbReference type="HAMAP-Rule" id="MF_01307"/>
    </source>
</evidence>
<dbReference type="InterPro" id="IPR000851">
    <property type="entry name" value="Ribosomal_uS5"/>
</dbReference>
<evidence type="ECO:0000313" key="10">
    <source>
        <dbReference type="EMBL" id="OGD64379.1"/>
    </source>
</evidence>
<keyword evidence="3 7" id="KW-0694">RNA-binding</keyword>
<dbReference type="SUPFAM" id="SSF54768">
    <property type="entry name" value="dsRNA-binding domain-like"/>
    <property type="match status" value="1"/>
</dbReference>